<gene>
    <name evidence="1" type="ORF">GBA83_10685</name>
</gene>
<reference evidence="1 2" key="1">
    <citation type="journal article" date="2019" name="Nat. Med.">
        <title>A library of human gut bacterial isolates paired with longitudinal multiomics data enables mechanistic microbiome research.</title>
        <authorList>
            <person name="Poyet M."/>
            <person name="Groussin M."/>
            <person name="Gibbons S.M."/>
            <person name="Avila-Pacheco J."/>
            <person name="Jiang X."/>
            <person name="Kearney S.M."/>
            <person name="Perrotta A.R."/>
            <person name="Berdy B."/>
            <person name="Zhao S."/>
            <person name="Lieberman T.D."/>
            <person name="Swanson P.K."/>
            <person name="Smith M."/>
            <person name="Roesemann S."/>
            <person name="Alexander J.E."/>
            <person name="Rich S.A."/>
            <person name="Livny J."/>
            <person name="Vlamakis H."/>
            <person name="Clish C."/>
            <person name="Bullock K."/>
            <person name="Deik A."/>
            <person name="Scott J."/>
            <person name="Pierce K.A."/>
            <person name="Xavier R.J."/>
            <person name="Alm E.J."/>
        </authorList>
    </citation>
    <scope>NUCLEOTIDE SEQUENCE [LARGE SCALE GENOMIC DNA]</scope>
    <source>
        <strain evidence="1 2">BIOML-A13</strain>
    </source>
</reference>
<name>A0A7J5TL25_BIFBI</name>
<proteinExistence type="predicted"/>
<accession>A0A7J5TL25</accession>
<sequence>MRDKAYAHNRAARRVPALQTVQQQLQSVQYCADCVCRLCRCCEQRQLQARQSMVDYSAADRGDYLWMIAS</sequence>
<dbReference type="EMBL" id="WDOP01000041">
    <property type="protein sequence ID" value="KAB7485134.1"/>
    <property type="molecule type" value="Genomic_DNA"/>
</dbReference>
<evidence type="ECO:0000313" key="2">
    <source>
        <dbReference type="Proteomes" id="UP000451386"/>
    </source>
</evidence>
<organism evidence="1 2">
    <name type="scientific">Bifidobacterium bifidum</name>
    <dbReference type="NCBI Taxonomy" id="1681"/>
    <lineage>
        <taxon>Bacteria</taxon>
        <taxon>Bacillati</taxon>
        <taxon>Actinomycetota</taxon>
        <taxon>Actinomycetes</taxon>
        <taxon>Bifidobacteriales</taxon>
        <taxon>Bifidobacteriaceae</taxon>
        <taxon>Bifidobacterium</taxon>
    </lineage>
</organism>
<dbReference type="Proteomes" id="UP000451386">
    <property type="component" value="Unassembled WGS sequence"/>
</dbReference>
<evidence type="ECO:0000313" key="1">
    <source>
        <dbReference type="EMBL" id="KAB7485134.1"/>
    </source>
</evidence>
<comment type="caution">
    <text evidence="1">The sequence shown here is derived from an EMBL/GenBank/DDBJ whole genome shotgun (WGS) entry which is preliminary data.</text>
</comment>
<protein>
    <submittedName>
        <fullName evidence="1">Uncharacterized protein</fullName>
    </submittedName>
</protein>
<dbReference type="AlphaFoldDB" id="A0A7J5TL25"/>